<comment type="caution">
    <text evidence="1">The sequence shown here is derived from an EMBL/GenBank/DDBJ whole genome shotgun (WGS) entry which is preliminary data.</text>
</comment>
<evidence type="ECO:0000313" key="1">
    <source>
        <dbReference type="EMBL" id="TRY76221.1"/>
    </source>
</evidence>
<evidence type="ECO:0000313" key="2">
    <source>
        <dbReference type="Proteomes" id="UP000318571"/>
    </source>
</evidence>
<proteinExistence type="predicted"/>
<accession>A0A553PEW4</accession>
<sequence>MDRNKGSRWKAKLDQEEFKTLAQGNPLKSMCAIAKELGVLDMSVNRTIKKVNGKSLVRVERPLLTPGMKEIHLLCCKALLNDLEKARANRSIIFIHEKTWPLTQCPNAKMIGI</sequence>
<organism evidence="1 2">
    <name type="scientific">Tigriopus californicus</name>
    <name type="common">Marine copepod</name>
    <dbReference type="NCBI Taxonomy" id="6832"/>
    <lineage>
        <taxon>Eukaryota</taxon>
        <taxon>Metazoa</taxon>
        <taxon>Ecdysozoa</taxon>
        <taxon>Arthropoda</taxon>
        <taxon>Crustacea</taxon>
        <taxon>Multicrustacea</taxon>
        <taxon>Hexanauplia</taxon>
        <taxon>Copepoda</taxon>
        <taxon>Harpacticoida</taxon>
        <taxon>Harpacticidae</taxon>
        <taxon>Tigriopus</taxon>
    </lineage>
</organism>
<dbReference type="Proteomes" id="UP000318571">
    <property type="component" value="Chromosome 5"/>
</dbReference>
<name>A0A553PEW4_TIGCA</name>
<gene>
    <name evidence="1" type="ORF">TCAL_14733</name>
</gene>
<dbReference type="AlphaFoldDB" id="A0A553PEW4"/>
<reference evidence="1 2" key="1">
    <citation type="journal article" date="2018" name="Nat. Ecol. Evol.">
        <title>Genomic signatures of mitonuclear coevolution across populations of Tigriopus californicus.</title>
        <authorList>
            <person name="Barreto F.S."/>
            <person name="Watson E.T."/>
            <person name="Lima T.G."/>
            <person name="Willett C.S."/>
            <person name="Edmands S."/>
            <person name="Li W."/>
            <person name="Burton R.S."/>
        </authorList>
    </citation>
    <scope>NUCLEOTIDE SEQUENCE [LARGE SCALE GENOMIC DNA]</scope>
    <source>
        <strain evidence="1 2">San Diego</strain>
    </source>
</reference>
<protein>
    <submittedName>
        <fullName evidence="1">Uncharacterized protein</fullName>
    </submittedName>
</protein>
<keyword evidence="2" id="KW-1185">Reference proteome</keyword>
<dbReference type="EMBL" id="VCGU01000004">
    <property type="protein sequence ID" value="TRY76221.1"/>
    <property type="molecule type" value="Genomic_DNA"/>
</dbReference>